<dbReference type="InterPro" id="IPR052892">
    <property type="entry name" value="NA-targeting_endonuclease"/>
</dbReference>
<dbReference type="Pfam" id="PF01844">
    <property type="entry name" value="HNH"/>
    <property type="match status" value="1"/>
</dbReference>
<name>A0A366DP40_9HYPH</name>
<keyword evidence="2" id="KW-0255">Endonuclease</keyword>
<dbReference type="Proteomes" id="UP000252893">
    <property type="component" value="Unassembled WGS sequence"/>
</dbReference>
<evidence type="ECO:0000313" key="2">
    <source>
        <dbReference type="EMBL" id="RBO91054.1"/>
    </source>
</evidence>
<dbReference type="GO" id="GO:0008270">
    <property type="term" value="F:zinc ion binding"/>
    <property type="evidence" value="ECO:0007669"/>
    <property type="project" value="InterPro"/>
</dbReference>
<dbReference type="EMBL" id="QNRH01000010">
    <property type="protein sequence ID" value="RBO91054.1"/>
    <property type="molecule type" value="Genomic_DNA"/>
</dbReference>
<gene>
    <name evidence="2" type="ORF">DFR47_11051</name>
</gene>
<dbReference type="InterPro" id="IPR002711">
    <property type="entry name" value="HNH"/>
</dbReference>
<keyword evidence="2" id="KW-0378">Hydrolase</keyword>
<dbReference type="PANTHER" id="PTHR33877">
    <property type="entry name" value="SLL1193 PROTEIN"/>
    <property type="match status" value="1"/>
</dbReference>
<comment type="caution">
    <text evidence="2">The sequence shown here is derived from an EMBL/GenBank/DDBJ whole genome shotgun (WGS) entry which is preliminary data.</text>
</comment>
<organism evidence="2 3">
    <name type="scientific">Pseudochrobactrum asaccharolyticum</name>
    <dbReference type="NCBI Taxonomy" id="354351"/>
    <lineage>
        <taxon>Bacteria</taxon>
        <taxon>Pseudomonadati</taxon>
        <taxon>Pseudomonadota</taxon>
        <taxon>Alphaproteobacteria</taxon>
        <taxon>Hyphomicrobiales</taxon>
        <taxon>Brucellaceae</taxon>
        <taxon>Pseudochrobactrum</taxon>
    </lineage>
</organism>
<dbReference type="InterPro" id="IPR003615">
    <property type="entry name" value="HNH_nuc"/>
</dbReference>
<keyword evidence="2" id="KW-0540">Nuclease</keyword>
<dbReference type="CDD" id="cd00085">
    <property type="entry name" value="HNHc"/>
    <property type="match status" value="1"/>
</dbReference>
<feature type="domain" description="HNH nuclease" evidence="1">
    <location>
        <begin position="82"/>
        <end position="132"/>
    </location>
</feature>
<dbReference type="RefSeq" id="WP_210207344.1">
    <property type="nucleotide sequence ID" value="NZ_JBHEEG010000011.1"/>
</dbReference>
<dbReference type="PANTHER" id="PTHR33877:SF2">
    <property type="entry name" value="OS07G0170200 PROTEIN"/>
    <property type="match status" value="1"/>
</dbReference>
<dbReference type="GO" id="GO:0003676">
    <property type="term" value="F:nucleic acid binding"/>
    <property type="evidence" value="ECO:0007669"/>
    <property type="project" value="InterPro"/>
</dbReference>
<evidence type="ECO:0000313" key="3">
    <source>
        <dbReference type="Proteomes" id="UP000252893"/>
    </source>
</evidence>
<proteinExistence type="predicted"/>
<dbReference type="GO" id="GO:0004519">
    <property type="term" value="F:endonuclease activity"/>
    <property type="evidence" value="ECO:0007669"/>
    <property type="project" value="UniProtKB-KW"/>
</dbReference>
<reference evidence="2 3" key="1">
    <citation type="submission" date="2018-06" db="EMBL/GenBank/DDBJ databases">
        <title>Genomic Encyclopedia of Type Strains, Phase IV (KMG-IV): sequencing the most valuable type-strain genomes for metagenomic binning, comparative biology and taxonomic classification.</title>
        <authorList>
            <person name="Goeker M."/>
        </authorList>
    </citation>
    <scope>NUCLEOTIDE SEQUENCE [LARGE SCALE GENOMIC DNA]</scope>
    <source>
        <strain evidence="2 3">DSM 25619</strain>
    </source>
</reference>
<sequence length="139" mass="15613">MSFQAMASIGDRMECRICGKEVIAEFVYHFRGACGSCVRRLAHEYSMAHSGVPVFGFSTDDEMAEHSKRMTPHYRKSPIPSKLRKEILERDAYRCKKCGSHHDLHVDHIFPESRGGKAVLENLQTLCAPCNIAKGASIE</sequence>
<evidence type="ECO:0000259" key="1">
    <source>
        <dbReference type="SMART" id="SM00507"/>
    </source>
</evidence>
<accession>A0A366DP40</accession>
<dbReference type="Gene3D" id="1.10.30.50">
    <property type="match status" value="1"/>
</dbReference>
<keyword evidence="3" id="KW-1185">Reference proteome</keyword>
<dbReference type="SMART" id="SM00507">
    <property type="entry name" value="HNHc"/>
    <property type="match status" value="1"/>
</dbReference>
<protein>
    <submittedName>
        <fullName evidence="2">HNH endonuclease</fullName>
    </submittedName>
</protein>
<dbReference type="AlphaFoldDB" id="A0A366DP40"/>